<dbReference type="InterPro" id="IPR036388">
    <property type="entry name" value="WH-like_DNA-bd_sf"/>
</dbReference>
<dbReference type="EMBL" id="DP000238">
    <property type="protein sequence ID" value="ABK78081.1"/>
    <property type="molecule type" value="Genomic_DNA"/>
</dbReference>
<feature type="domain" description="ArnR1-like winged helix-turn-helix" evidence="1">
    <location>
        <begin position="5"/>
        <end position="86"/>
    </location>
</feature>
<dbReference type="KEGG" id="csy:CENSYa_1459"/>
<organism evidence="2 3">
    <name type="scientific">Cenarchaeum symbiosum (strain A)</name>
    <dbReference type="NCBI Taxonomy" id="414004"/>
    <lineage>
        <taxon>Archaea</taxon>
        <taxon>Nitrososphaerota</taxon>
        <taxon>Candidatus Cenarchaeales</taxon>
        <taxon>Candidatus Cenarchaeaceae</taxon>
        <taxon>Candidatus Cenarchaeum</taxon>
    </lineage>
</organism>
<dbReference type="HOGENOM" id="CLU_159725_1_2_2"/>
<dbReference type="Proteomes" id="UP000000758">
    <property type="component" value="Chromosome"/>
</dbReference>
<evidence type="ECO:0000313" key="2">
    <source>
        <dbReference type="EMBL" id="ABK78081.1"/>
    </source>
</evidence>
<sequence length="94" mass="10508">MAVHRTHIRVIGEILDTTQDDAQAGGTNVTHLIRAANISHTRILPILKLLVSQGLLEQVDSRGASRYRLSTSGREFLQAYREFSRFAEDFGLSI</sequence>
<proteinExistence type="predicted"/>
<dbReference type="InterPro" id="IPR036390">
    <property type="entry name" value="WH_DNA-bd_sf"/>
</dbReference>
<accession>A0RXL4</accession>
<keyword evidence="3" id="KW-1185">Reference proteome</keyword>
<gene>
    <name evidence="2" type="ordered locus">CENSYa_1459</name>
</gene>
<evidence type="ECO:0000313" key="3">
    <source>
        <dbReference type="Proteomes" id="UP000000758"/>
    </source>
</evidence>
<dbReference type="STRING" id="414004.CENSYa_1459"/>
<dbReference type="PATRIC" id="fig|414004.10.peg.1341"/>
<evidence type="ECO:0000259" key="1">
    <source>
        <dbReference type="Pfam" id="PF14947"/>
    </source>
</evidence>
<name>A0RXL4_CENSY</name>
<dbReference type="SUPFAM" id="SSF46785">
    <property type="entry name" value="Winged helix' DNA-binding domain"/>
    <property type="match status" value="1"/>
</dbReference>
<reference evidence="2 3" key="1">
    <citation type="journal article" date="2006" name="Proc. Natl. Acad. Sci. U.S.A.">
        <title>Genomic analysis of the uncultivated marine crenarchaeote Cenarchaeum symbiosum.</title>
        <authorList>
            <person name="Hallam S.J."/>
            <person name="Konstantinidis K.T."/>
            <person name="Putnam N."/>
            <person name="Schleper C."/>
            <person name="Watanabe Y."/>
            <person name="Sugahara J."/>
            <person name="Preston C."/>
            <person name="de la Torre J."/>
            <person name="Richardson P.M."/>
            <person name="DeLong E.F."/>
        </authorList>
    </citation>
    <scope>NUCLEOTIDE SEQUENCE [LARGE SCALE GENOMIC DNA]</scope>
    <source>
        <strain evidence="3">A</strain>
    </source>
</reference>
<dbReference type="InterPro" id="IPR038723">
    <property type="entry name" value="ArnR1-like_HTH"/>
</dbReference>
<protein>
    <recommendedName>
        <fullName evidence="1">ArnR1-like winged helix-turn-helix domain-containing protein</fullName>
    </recommendedName>
</protein>
<dbReference type="Pfam" id="PF14947">
    <property type="entry name" value="HTH_45"/>
    <property type="match status" value="1"/>
</dbReference>
<dbReference type="Gene3D" id="1.10.10.10">
    <property type="entry name" value="Winged helix-like DNA-binding domain superfamily/Winged helix DNA-binding domain"/>
    <property type="match status" value="1"/>
</dbReference>
<dbReference type="EnsemblBacteria" id="ABK78081">
    <property type="protein sequence ID" value="ABK78081"/>
    <property type="gene ID" value="CENSYa_1459"/>
</dbReference>
<dbReference type="AlphaFoldDB" id="A0RXL4"/>